<accession>D3HSB4</accession>
<dbReference type="AlphaFoldDB" id="D3HSB4"/>
<evidence type="ECO:0000313" key="1">
    <source>
        <dbReference type="EMBL" id="CBJ11802.1"/>
    </source>
</evidence>
<evidence type="ECO:0000313" key="2">
    <source>
        <dbReference type="Proteomes" id="UP000001060"/>
    </source>
</evidence>
<proteinExistence type="predicted"/>
<organism evidence="1 2">
    <name type="scientific">Legionella longbeachae serogroup 1 (strain NSW150)</name>
    <dbReference type="NCBI Taxonomy" id="661367"/>
    <lineage>
        <taxon>Bacteria</taxon>
        <taxon>Pseudomonadati</taxon>
        <taxon>Pseudomonadota</taxon>
        <taxon>Gammaproteobacteria</taxon>
        <taxon>Legionellales</taxon>
        <taxon>Legionellaceae</taxon>
        <taxon>Legionella</taxon>
    </lineage>
</organism>
<sequence>MDMIATYMDTIVIHMGAAMVDMYTVTVKTQSSPSTGRRLKNTYNDIKLTIPAY</sequence>
<reference evidence="1 2" key="1">
    <citation type="journal article" date="2010" name="PLoS Genet.">
        <title>Analysis of the Legionella longbeachae genome and transcriptome uncovers unique strategies to cause Legionnaires' disease.</title>
        <authorList>
            <person name="Cazalet C."/>
            <person name="Gomez-Valero L."/>
            <person name="Rusniok C."/>
            <person name="Lomma M."/>
            <person name="Dervins-Ravault D."/>
            <person name="Newton H."/>
            <person name="Sansom F."/>
            <person name="Jarraud S."/>
            <person name="Zidane N."/>
            <person name="Ma L."/>
            <person name="Bouchier C."/>
            <person name="Etienne J."/>
            <person name="Hartland E."/>
            <person name="Buchrieser C."/>
        </authorList>
    </citation>
    <scope>NUCLEOTIDE SEQUENCE [LARGE SCALE GENOMIC DNA]</scope>
    <source>
        <strain evidence="1 2">NSW150</strain>
    </source>
</reference>
<dbReference type="KEGG" id="llo:LLO_1436"/>
<name>D3HSB4_LEGLN</name>
<dbReference type="HOGENOM" id="CLU_3062974_0_0_6"/>
<dbReference type="Proteomes" id="UP000001060">
    <property type="component" value="Chromosome"/>
</dbReference>
<gene>
    <name evidence="1" type="ordered locus">LLO_1436</name>
</gene>
<protein>
    <submittedName>
        <fullName evidence="1">Uncharacterized protein</fullName>
    </submittedName>
</protein>
<dbReference type="EMBL" id="FN650140">
    <property type="protein sequence ID" value="CBJ11802.1"/>
    <property type="molecule type" value="Genomic_DNA"/>
</dbReference>
<dbReference type="STRING" id="661367.LLO_1436"/>
<keyword evidence="2" id="KW-1185">Reference proteome</keyword>